<organism evidence="2 3">
    <name type="scientific">Candidatus Curtissbacteria bacterium RIFCSPHIGHO2_01_FULL_41_11</name>
    <dbReference type="NCBI Taxonomy" id="1797711"/>
    <lineage>
        <taxon>Bacteria</taxon>
        <taxon>Candidatus Curtissiibacteriota</taxon>
    </lineage>
</organism>
<dbReference type="Proteomes" id="UP000179102">
    <property type="component" value="Unassembled WGS sequence"/>
</dbReference>
<protein>
    <submittedName>
        <fullName evidence="2">Putative toxin-antitoxin system toxin component, PIN family</fullName>
    </submittedName>
</protein>
<dbReference type="Gene3D" id="3.40.50.1010">
    <property type="entry name" value="5'-nuclease"/>
    <property type="match status" value="1"/>
</dbReference>
<dbReference type="SUPFAM" id="SSF88723">
    <property type="entry name" value="PIN domain-like"/>
    <property type="match status" value="1"/>
</dbReference>
<evidence type="ECO:0000259" key="1">
    <source>
        <dbReference type="SMART" id="SM00670"/>
    </source>
</evidence>
<evidence type="ECO:0000313" key="3">
    <source>
        <dbReference type="Proteomes" id="UP000179102"/>
    </source>
</evidence>
<dbReference type="PANTHER" id="PTHR34610:SF4">
    <property type="entry name" value="SLL8027 PROTEIN"/>
    <property type="match status" value="1"/>
</dbReference>
<accession>A0A1F5G583</accession>
<dbReference type="PANTHER" id="PTHR34610">
    <property type="entry name" value="SSL7007 PROTEIN"/>
    <property type="match status" value="1"/>
</dbReference>
<dbReference type="STRING" id="1797711.A2870_01700"/>
<dbReference type="NCBIfam" id="TIGR00305">
    <property type="entry name" value="putative toxin-antitoxin system toxin component, PIN family"/>
    <property type="match status" value="1"/>
</dbReference>
<dbReference type="SMART" id="SM00670">
    <property type="entry name" value="PINc"/>
    <property type="match status" value="1"/>
</dbReference>
<reference evidence="2 3" key="1">
    <citation type="journal article" date="2016" name="Nat. Commun.">
        <title>Thousands of microbial genomes shed light on interconnected biogeochemical processes in an aquifer system.</title>
        <authorList>
            <person name="Anantharaman K."/>
            <person name="Brown C.T."/>
            <person name="Hug L.A."/>
            <person name="Sharon I."/>
            <person name="Castelle C.J."/>
            <person name="Probst A.J."/>
            <person name="Thomas B.C."/>
            <person name="Singh A."/>
            <person name="Wilkins M.J."/>
            <person name="Karaoz U."/>
            <person name="Brodie E.L."/>
            <person name="Williams K.H."/>
            <person name="Hubbard S.S."/>
            <person name="Banfield J.F."/>
        </authorList>
    </citation>
    <scope>NUCLEOTIDE SEQUENCE [LARGE SCALE GENOMIC DNA]</scope>
</reference>
<sequence length="140" mass="15919">MRVVLDTNVLISALLWHGKAHKLISLIENDKITPCFSLETLEELQGVLSRSKFKDKLREANVTTENIIIQLLLKSAILKLPKSKLKVVKEDPTDDKFLHLALVIKTKYLVSGDKHLLKLGKFANIQILSITEFLTLFQSR</sequence>
<dbReference type="InterPro" id="IPR029060">
    <property type="entry name" value="PIN-like_dom_sf"/>
</dbReference>
<evidence type="ECO:0000313" key="2">
    <source>
        <dbReference type="EMBL" id="OGD87007.1"/>
    </source>
</evidence>
<dbReference type="InterPro" id="IPR002716">
    <property type="entry name" value="PIN_dom"/>
</dbReference>
<dbReference type="Pfam" id="PF13470">
    <property type="entry name" value="PIN_3"/>
    <property type="match status" value="1"/>
</dbReference>
<dbReference type="InterPro" id="IPR002850">
    <property type="entry name" value="PIN_toxin-like"/>
</dbReference>
<proteinExistence type="predicted"/>
<dbReference type="EMBL" id="MFAZ01000024">
    <property type="protein sequence ID" value="OGD87007.1"/>
    <property type="molecule type" value="Genomic_DNA"/>
</dbReference>
<gene>
    <name evidence="2" type="ORF">A2870_01700</name>
</gene>
<name>A0A1F5G583_9BACT</name>
<dbReference type="AlphaFoldDB" id="A0A1F5G583"/>
<feature type="domain" description="PIN" evidence="1">
    <location>
        <begin position="1"/>
        <end position="118"/>
    </location>
</feature>
<comment type="caution">
    <text evidence="2">The sequence shown here is derived from an EMBL/GenBank/DDBJ whole genome shotgun (WGS) entry which is preliminary data.</text>
</comment>